<evidence type="ECO:0000313" key="2">
    <source>
        <dbReference type="EMBL" id="GKV42997.1"/>
    </source>
</evidence>
<proteinExistence type="predicted"/>
<feature type="region of interest" description="Disordered" evidence="1">
    <location>
        <begin position="101"/>
        <end position="125"/>
    </location>
</feature>
<evidence type="ECO:0000313" key="3">
    <source>
        <dbReference type="Proteomes" id="UP001054252"/>
    </source>
</evidence>
<keyword evidence="3" id="KW-1185">Reference proteome</keyword>
<organism evidence="2 3">
    <name type="scientific">Rubroshorea leprosula</name>
    <dbReference type="NCBI Taxonomy" id="152421"/>
    <lineage>
        <taxon>Eukaryota</taxon>
        <taxon>Viridiplantae</taxon>
        <taxon>Streptophyta</taxon>
        <taxon>Embryophyta</taxon>
        <taxon>Tracheophyta</taxon>
        <taxon>Spermatophyta</taxon>
        <taxon>Magnoliopsida</taxon>
        <taxon>eudicotyledons</taxon>
        <taxon>Gunneridae</taxon>
        <taxon>Pentapetalae</taxon>
        <taxon>rosids</taxon>
        <taxon>malvids</taxon>
        <taxon>Malvales</taxon>
        <taxon>Dipterocarpaceae</taxon>
        <taxon>Rubroshorea</taxon>
    </lineage>
</organism>
<sequence>MLNKIINLVLCPSLRAIRCSSKYSCEGLTIKTSSHVYKNGCYTKTKNNVSNVKNKSCGLLLTISSSSQPPPSSPVITKAEGFGSYQKWGEDEADLAGNHRSEAFTESPTHRRQVERRAACGVRRS</sequence>
<dbReference type="AlphaFoldDB" id="A0AAV5M2T5"/>
<protein>
    <submittedName>
        <fullName evidence="2">Uncharacterized protein</fullName>
    </submittedName>
</protein>
<dbReference type="Proteomes" id="UP001054252">
    <property type="component" value="Unassembled WGS sequence"/>
</dbReference>
<name>A0AAV5M2T5_9ROSI</name>
<accession>A0AAV5M2T5</accession>
<reference evidence="2 3" key="1">
    <citation type="journal article" date="2021" name="Commun. Biol.">
        <title>The genome of Shorea leprosula (Dipterocarpaceae) highlights the ecological relevance of drought in aseasonal tropical rainforests.</title>
        <authorList>
            <person name="Ng K.K.S."/>
            <person name="Kobayashi M.J."/>
            <person name="Fawcett J.A."/>
            <person name="Hatakeyama M."/>
            <person name="Paape T."/>
            <person name="Ng C.H."/>
            <person name="Ang C.C."/>
            <person name="Tnah L.H."/>
            <person name="Lee C.T."/>
            <person name="Nishiyama T."/>
            <person name="Sese J."/>
            <person name="O'Brien M.J."/>
            <person name="Copetti D."/>
            <person name="Mohd Noor M.I."/>
            <person name="Ong R.C."/>
            <person name="Putra M."/>
            <person name="Sireger I.Z."/>
            <person name="Indrioko S."/>
            <person name="Kosugi Y."/>
            <person name="Izuno A."/>
            <person name="Isagi Y."/>
            <person name="Lee S.L."/>
            <person name="Shimizu K.K."/>
        </authorList>
    </citation>
    <scope>NUCLEOTIDE SEQUENCE [LARGE SCALE GENOMIC DNA]</scope>
    <source>
        <strain evidence="2">214</strain>
    </source>
</reference>
<evidence type="ECO:0000256" key="1">
    <source>
        <dbReference type="SAM" id="MobiDB-lite"/>
    </source>
</evidence>
<comment type="caution">
    <text evidence="2">The sequence shown here is derived from an EMBL/GenBank/DDBJ whole genome shotgun (WGS) entry which is preliminary data.</text>
</comment>
<dbReference type="EMBL" id="BPVZ01000164">
    <property type="protein sequence ID" value="GKV42997.1"/>
    <property type="molecule type" value="Genomic_DNA"/>
</dbReference>
<gene>
    <name evidence="2" type="ORF">SLEP1_g50344</name>
</gene>